<evidence type="ECO:0000259" key="1">
    <source>
        <dbReference type="Pfam" id="PF07700"/>
    </source>
</evidence>
<dbReference type="PANTHER" id="PTHR45655">
    <property type="entry name" value="GUANYLATE CYCLASE SOLUBLE SUBUNIT BETA-2"/>
    <property type="match status" value="1"/>
</dbReference>
<comment type="caution">
    <text evidence="2">The sequence shown here is derived from an EMBL/GenBank/DDBJ whole genome shotgun (WGS) entry which is preliminary data.</text>
</comment>
<dbReference type="PANTHER" id="PTHR45655:SF13">
    <property type="entry name" value="SOLUBLE GUANYLATE CYCLASE GCY-32-RELATED"/>
    <property type="match status" value="1"/>
</dbReference>
<sequence>MHSMINRAIQGFLCRYHGETIWSEIARQAGVSSEGFEPMLRYDIGVSESLIRAACSVLGCDRFNLLEDLGAYLVSLERVRRLLRFGGADYVEFLFSLDEIRERGLMTLPNVELPQMTFSQRSPLDFVVEVGGDCADWVAVTAGMLRAMSDDYGTLAVIEPVPAGPGRAGHVRVQVLEADFSDGRSFALVEPELRGIA</sequence>
<dbReference type="eggNOG" id="COG1060">
    <property type="taxonomic scope" value="Bacteria"/>
</dbReference>
<dbReference type="InterPro" id="IPR038158">
    <property type="entry name" value="H-NOX_domain_sf"/>
</dbReference>
<organism evidence="2 3">
    <name type="scientific">Paenirhodobacter enshiensis</name>
    <dbReference type="NCBI Taxonomy" id="1105367"/>
    <lineage>
        <taxon>Bacteria</taxon>
        <taxon>Pseudomonadati</taxon>
        <taxon>Pseudomonadota</taxon>
        <taxon>Alphaproteobacteria</taxon>
        <taxon>Rhodobacterales</taxon>
        <taxon>Rhodobacter group</taxon>
        <taxon>Paenirhodobacter</taxon>
    </lineage>
</organism>
<evidence type="ECO:0000313" key="3">
    <source>
        <dbReference type="Proteomes" id="UP000028824"/>
    </source>
</evidence>
<keyword evidence="3" id="KW-1185">Reference proteome</keyword>
<dbReference type="Proteomes" id="UP000028824">
    <property type="component" value="Unassembled WGS sequence"/>
</dbReference>
<dbReference type="GO" id="GO:0020037">
    <property type="term" value="F:heme binding"/>
    <property type="evidence" value="ECO:0007669"/>
    <property type="project" value="InterPro"/>
</dbReference>
<proteinExistence type="predicted"/>
<dbReference type="AlphaFoldDB" id="A0A086Y1K3"/>
<dbReference type="Pfam" id="PF07700">
    <property type="entry name" value="HNOB"/>
    <property type="match status" value="1"/>
</dbReference>
<feature type="domain" description="Heme NO-binding" evidence="1">
    <location>
        <begin position="3"/>
        <end position="124"/>
    </location>
</feature>
<name>A0A086Y1K3_9RHOB</name>
<dbReference type="EMBL" id="JFZB01000007">
    <property type="protein sequence ID" value="KFI28153.1"/>
    <property type="molecule type" value="Genomic_DNA"/>
</dbReference>
<dbReference type="STRING" id="1105367.CG50_14785"/>
<protein>
    <recommendedName>
        <fullName evidence="1">Heme NO-binding domain-containing protein</fullName>
    </recommendedName>
</protein>
<accession>A0A086Y1K3</accession>
<evidence type="ECO:0000313" key="2">
    <source>
        <dbReference type="EMBL" id="KFI28153.1"/>
    </source>
</evidence>
<dbReference type="SUPFAM" id="SSF111126">
    <property type="entry name" value="Ligand-binding domain in the NO signalling and Golgi transport"/>
    <property type="match status" value="1"/>
</dbReference>
<reference evidence="2 3" key="1">
    <citation type="submission" date="2014-03" db="EMBL/GenBank/DDBJ databases">
        <title>Genome of Paenirhodobacter enshiensis DW2-9.</title>
        <authorList>
            <person name="Wang D."/>
            <person name="Wang G."/>
        </authorList>
    </citation>
    <scope>NUCLEOTIDE SEQUENCE [LARGE SCALE GENOMIC DNA]</scope>
    <source>
        <strain evidence="2 3">DW2-9</strain>
    </source>
</reference>
<dbReference type="InterPro" id="IPR024096">
    <property type="entry name" value="NO_sig/Golgi_transp_ligand-bd"/>
</dbReference>
<gene>
    <name evidence="2" type="ORF">CG50_14785</name>
</gene>
<dbReference type="InterPro" id="IPR011644">
    <property type="entry name" value="Heme_NO-bd"/>
</dbReference>
<dbReference type="Gene3D" id="3.90.1520.10">
    <property type="entry name" value="H-NOX domain"/>
    <property type="match status" value="1"/>
</dbReference>